<dbReference type="Proteomes" id="UP000070188">
    <property type="component" value="Unassembled WGS sequence"/>
</dbReference>
<name>A0A132MW43_9ACTN</name>
<accession>A0A132MW43</accession>
<proteinExistence type="predicted"/>
<dbReference type="RefSeq" id="WP_066888987.1">
    <property type="nucleotide sequence ID" value="NZ_JYIJ01000017.1"/>
</dbReference>
<feature type="transmembrane region" description="Helical" evidence="2">
    <location>
        <begin position="178"/>
        <end position="195"/>
    </location>
</feature>
<dbReference type="EMBL" id="LAXD01000001">
    <property type="protein sequence ID" value="KWX02125.1"/>
    <property type="molecule type" value="Genomic_DNA"/>
</dbReference>
<dbReference type="OrthoDB" id="5197868at2"/>
<keyword evidence="2" id="KW-0472">Membrane</keyword>
<evidence type="ECO:0000256" key="2">
    <source>
        <dbReference type="SAM" id="Phobius"/>
    </source>
</evidence>
<protein>
    <submittedName>
        <fullName evidence="4">Integral membrane protein</fullName>
    </submittedName>
</protein>
<feature type="region of interest" description="Disordered" evidence="1">
    <location>
        <begin position="204"/>
        <end position="253"/>
    </location>
</feature>
<evidence type="ECO:0000256" key="1">
    <source>
        <dbReference type="SAM" id="MobiDB-lite"/>
    </source>
</evidence>
<feature type="domain" description="Putative zinc-finger" evidence="3">
    <location>
        <begin position="3"/>
        <end position="37"/>
    </location>
</feature>
<keyword evidence="2" id="KW-0812">Transmembrane</keyword>
<feature type="compositionally biased region" description="Low complexity" evidence="1">
    <location>
        <begin position="212"/>
        <end position="224"/>
    </location>
</feature>
<evidence type="ECO:0000259" key="3">
    <source>
        <dbReference type="Pfam" id="PF13490"/>
    </source>
</evidence>
<comment type="caution">
    <text evidence="4">The sequence shown here is derived from an EMBL/GenBank/DDBJ whole genome shotgun (WGS) entry which is preliminary data.</text>
</comment>
<evidence type="ECO:0000313" key="4">
    <source>
        <dbReference type="EMBL" id="KWX02125.1"/>
    </source>
</evidence>
<keyword evidence="5" id="KW-1185">Reference proteome</keyword>
<reference evidence="5" key="1">
    <citation type="submission" date="2015-04" db="EMBL/GenBank/DDBJ databases">
        <title>Physiological reanalysis, assessment of diazotrophy, and genome sequences of multiple isolates of Streptomyces thermoautotrophicus.</title>
        <authorList>
            <person name="MacKellar D.C."/>
            <person name="Lieber L."/>
            <person name="Norman J."/>
            <person name="Bolger A."/>
            <person name="Tobin C."/>
            <person name="Murray J.W."/>
            <person name="Chang R."/>
            <person name="Ford T."/>
            <person name="Nguyen P.Q."/>
            <person name="Woodward J."/>
            <person name="Permingeat H."/>
            <person name="Joshi N.S."/>
            <person name="Silver P.A."/>
            <person name="Usadel B."/>
            <person name="Rutherford A.W."/>
            <person name="Friesen M."/>
            <person name="Prell J."/>
        </authorList>
    </citation>
    <scope>NUCLEOTIDE SEQUENCE [LARGE SCALE GENOMIC DNA]</scope>
    <source>
        <strain evidence="5">H1</strain>
    </source>
</reference>
<feature type="transmembrane region" description="Helical" evidence="2">
    <location>
        <begin position="147"/>
        <end position="166"/>
    </location>
</feature>
<feature type="transmembrane region" description="Helical" evidence="2">
    <location>
        <begin position="120"/>
        <end position="140"/>
    </location>
</feature>
<evidence type="ECO:0000313" key="5">
    <source>
        <dbReference type="Proteomes" id="UP000070188"/>
    </source>
</evidence>
<keyword evidence="2" id="KW-1133">Transmembrane helix</keyword>
<dbReference type="PATRIC" id="fig|1469144.10.peg.3410"/>
<dbReference type="InterPro" id="IPR027383">
    <property type="entry name" value="Znf_put"/>
</dbReference>
<gene>
    <name evidence="4" type="ORF">LI90_3166</name>
</gene>
<dbReference type="STRING" id="1469144.LI90_3166"/>
<dbReference type="Pfam" id="PF13490">
    <property type="entry name" value="zf-HC2"/>
    <property type="match status" value="1"/>
</dbReference>
<dbReference type="AlphaFoldDB" id="A0A132MW43"/>
<feature type="transmembrane region" description="Helical" evidence="2">
    <location>
        <begin position="86"/>
        <end position="108"/>
    </location>
</feature>
<organism evidence="4 5">
    <name type="scientific">Carbonactinospora thermoautotrophica</name>
    <dbReference type="NCBI Taxonomy" id="1469144"/>
    <lineage>
        <taxon>Bacteria</taxon>
        <taxon>Bacillati</taxon>
        <taxon>Actinomycetota</taxon>
        <taxon>Actinomycetes</taxon>
        <taxon>Kitasatosporales</taxon>
        <taxon>Carbonactinosporaceae</taxon>
        <taxon>Carbonactinospora</taxon>
    </lineage>
</organism>
<sequence>MTCSQFREALSARLDGEDPGLGAEAVDAHLAECAACAAWYEDAARVTRLARLAPARPVPDLVGAVLAVAPLPVRDRRWARLRWARLALAGVGLAQFGLAGFQVAHHYLEHTHLAGSAVQYLAHESASWSLALAIGMLWVAGQVRRAAGLLPVLAAFVGLLALMTGVDLLTGKLDIHRIGSYVLLVAGLLLVAWIARLAPDAPLPRSGDPQRAAGPHASSAAGSPPAGPDVRVAARGQVGHPGGDSTAARRQVA</sequence>